<feature type="transmembrane region" description="Helical" evidence="1">
    <location>
        <begin position="611"/>
        <end position="638"/>
    </location>
</feature>
<feature type="transmembrane region" description="Helical" evidence="1">
    <location>
        <begin position="578"/>
        <end position="599"/>
    </location>
</feature>
<gene>
    <name evidence="2" type="ORF">RE6C_02833</name>
</gene>
<feature type="transmembrane region" description="Helical" evidence="1">
    <location>
        <begin position="45"/>
        <end position="64"/>
    </location>
</feature>
<dbReference type="SUPFAM" id="SSF82714">
    <property type="entry name" value="Multidrug efflux transporter AcrB TolC docking domain, DN and DC subdomains"/>
    <property type="match status" value="2"/>
</dbReference>
<dbReference type="Proteomes" id="UP000011529">
    <property type="component" value="Unassembled WGS sequence"/>
</dbReference>
<reference evidence="2" key="2">
    <citation type="journal article" date="2013" name="Mar. Genomics">
        <title>Expression of sulfatases in Rhodopirellula baltica and the diversity of sulfatases in the genus Rhodopirellula.</title>
        <authorList>
            <person name="Wegner C.E."/>
            <person name="Richter-Heitmann T."/>
            <person name="Klindworth A."/>
            <person name="Klockow C."/>
            <person name="Richter M."/>
            <person name="Achstetter T."/>
            <person name="Glockner F.O."/>
            <person name="Harder J."/>
        </authorList>
    </citation>
    <scope>NUCLEOTIDE SEQUENCE [LARGE SCALE GENOMIC DNA]</scope>
    <source>
        <strain evidence="2">6C</strain>
    </source>
</reference>
<feature type="transmembrane region" description="Helical" evidence="1">
    <location>
        <begin position="1304"/>
        <end position="1324"/>
    </location>
</feature>
<evidence type="ECO:0000313" key="2">
    <source>
        <dbReference type="EMBL" id="EMB16468.1"/>
    </source>
</evidence>
<feature type="transmembrane region" description="Helical" evidence="1">
    <location>
        <begin position="1168"/>
        <end position="1189"/>
    </location>
</feature>
<dbReference type="SUPFAM" id="SSF82693">
    <property type="entry name" value="Multidrug efflux transporter AcrB pore domain, PN1, PN2, PC1 and PC2 subdomains"/>
    <property type="match status" value="2"/>
</dbReference>
<evidence type="ECO:0000313" key="3">
    <source>
        <dbReference type="Proteomes" id="UP000011529"/>
    </source>
</evidence>
<dbReference type="InterPro" id="IPR027463">
    <property type="entry name" value="AcrB_DN_DC_subdom"/>
</dbReference>
<name>M2B402_9BACT</name>
<dbReference type="PRINTS" id="PR00702">
    <property type="entry name" value="ACRIFLAVINRP"/>
</dbReference>
<feature type="transmembrane region" description="Helical" evidence="1">
    <location>
        <begin position="723"/>
        <end position="743"/>
    </location>
</feature>
<feature type="transmembrane region" description="Helical" evidence="1">
    <location>
        <begin position="538"/>
        <end position="558"/>
    </location>
</feature>
<comment type="caution">
    <text evidence="2">The sequence shown here is derived from an EMBL/GenBank/DDBJ whole genome shotgun (WGS) entry which is preliminary data.</text>
</comment>
<feature type="transmembrane region" description="Helical" evidence="1">
    <location>
        <begin position="1143"/>
        <end position="1162"/>
    </location>
</feature>
<feature type="transmembrane region" description="Helical" evidence="1">
    <location>
        <begin position="467"/>
        <end position="486"/>
    </location>
</feature>
<protein>
    <submittedName>
        <fullName evidence="2">Copper/silver resistance-related transport membrane protein</fullName>
    </submittedName>
</protein>
<proteinExistence type="predicted"/>
<keyword evidence="3" id="KW-1185">Reference proteome</keyword>
<keyword evidence="1" id="KW-0472">Membrane</keyword>
<evidence type="ECO:0000256" key="1">
    <source>
        <dbReference type="SAM" id="Phobius"/>
    </source>
</evidence>
<dbReference type="PANTHER" id="PTHR32063:SF19">
    <property type="entry name" value="CATION EFFLUX SYSTEM PROTEIN CUSA"/>
    <property type="match status" value="1"/>
</dbReference>
<dbReference type="PANTHER" id="PTHR32063">
    <property type="match status" value="1"/>
</dbReference>
<dbReference type="Pfam" id="PF00873">
    <property type="entry name" value="ACR_tran"/>
    <property type="match status" value="4"/>
</dbReference>
<organism evidence="2 3">
    <name type="scientific">Rhodopirellula europaea 6C</name>
    <dbReference type="NCBI Taxonomy" id="1263867"/>
    <lineage>
        <taxon>Bacteria</taxon>
        <taxon>Pseudomonadati</taxon>
        <taxon>Planctomycetota</taxon>
        <taxon>Planctomycetia</taxon>
        <taxon>Pirellulales</taxon>
        <taxon>Pirellulaceae</taxon>
        <taxon>Rhodopirellula</taxon>
    </lineage>
</organism>
<dbReference type="PATRIC" id="fig|1263867.3.peg.3028"/>
<reference evidence="2" key="1">
    <citation type="submission" date="2012-11" db="EMBL/GenBank/DDBJ databases">
        <title>Permanent draft genomes of Rhodopirellula europaea strain SH398 and 6C.</title>
        <authorList>
            <person name="Richter M."/>
            <person name="Richter-Heitmann T."/>
            <person name="Frank C."/>
            <person name="Harder J."/>
            <person name="Glockner F.O."/>
        </authorList>
    </citation>
    <scope>NUCLEOTIDE SEQUENCE</scope>
    <source>
        <strain evidence="2">6C</strain>
    </source>
</reference>
<sequence>MSRTPDNTVASETESDSLNAIAPDVDTNRRTLLGGIIWFCIHNKLVVTLLVLAIMTWGVMVAPFDWKVGDLPRNPVPVDAIPDIGENQQIVFTEWMGRSPEDVEDQIGYPLTVALLGIPEVKTIRSYSMFGFSSIYIIFNENAEFYWSRSRVLEKLNSLPAGTLPEGVQPALGPDATALGQILWYTLEGHDPDGNPTGGWDLDELRTLQDWYVRYALTSAEGVSEVASIGGFVQEYQIDVDPDAMRAANVSLADVFQSVRMTNVDVGARTIELNKAEYVIRGLGFIEQVEDIESTVVKVSDNVPITIKDVAEVRLGPALRRGALDKAGAEAVGGVVTVRYGFNPLESIKNVKQKITEISPGLPTKVVVDYTRTTKEQVDAYADRYDLGEISGAKPDFDPWVQHLRSKPREQWPTWITTSQVRVVPFYDRTGVIYETLGTLNTALSEEILVTIIVILVMVLHLRSSFLISALLPLAVLMCFIAMKTFGVDANIVALSGIAIAIGTMVDMGIILCENILKHLDEADPSENRAHVIFRASHEVASAVLTAVSTTVVSFLPVFTMIAAEGKLFRPLAFTKTFALVASVIVALTIIPPAAHVLMGGRMKAGSLRRITMLSLIAAGVLAMFMISWWVGTILIGLGAYKLVETRIPEKWQKHGPYAASAIAVLVVAFLLTEHWLPLGPEKGMIRNLTFVGLLIGGLLGFFTIFQRFLYEPLLRWCLNHKLMFLSLPVTLLLFGACAWLGFDKVFSFIPRTASVVGVDESTVRESKPWAAATATLPGLGKEFMPPLDEGSFLYMPTTMPHASIGEAMDVLQLQNKFLISIPEVDSVVGKIGRAESPLDPAPISMIETFISYKSEYKTDANGNRLKFRYDDETGDFVRDENGDLIEEAHGKPFRQWRDEIKSPNDIWEKITEAADIPGTTSAPKLQPIAARIVMLQSGMRAPMGMKVKGPDLETIERVALQIEGLLKQVPTIQASAVIADRIVGKPYLEIDIDRDAIKRYGLHIRTVQDVIEVAIGGRKITTTVEGRERYPVRVRYARELRDEAESLEKILVPTAMGQQIPLTQLATIKYVRGPQVIKSEDTFLLGYVLFDMKAGNAEVDVVEDAQAFLQEKIDTGEFVLPAGVSYTFAGNYENQIRSQKTLMVVLPLALGIIFLILYMQFKSVITTSLVFSGIMIAWSGGFIMLWLYGTDWFLDFNLLGTNMRELFQVHTINLSVAVWVGFLALFGIASDDGVVIASYLDESFRKDKITNAKHAREATVTAGMRRCRPCLMTTATTLLALIPVLTSTGRGSDIMVPMAIPSFGGMTIEIMTMLVVPVLYCAAMEWKLKLGIKDEKFAANA</sequence>
<accession>M2B402</accession>
<feature type="transmembrane region" description="Helical" evidence="1">
    <location>
        <begin position="492"/>
        <end position="517"/>
    </location>
</feature>
<dbReference type="InterPro" id="IPR001036">
    <property type="entry name" value="Acrflvin-R"/>
</dbReference>
<feature type="transmembrane region" description="Helical" evidence="1">
    <location>
        <begin position="1210"/>
        <end position="1230"/>
    </location>
</feature>
<dbReference type="Gene3D" id="1.20.1640.10">
    <property type="entry name" value="Multidrug efflux transporter AcrB transmembrane domain"/>
    <property type="match status" value="2"/>
</dbReference>
<dbReference type="EMBL" id="ANMO01000120">
    <property type="protein sequence ID" value="EMB16468.1"/>
    <property type="molecule type" value="Genomic_DNA"/>
</dbReference>
<dbReference type="Gene3D" id="3.30.2090.10">
    <property type="entry name" value="Multidrug efflux transporter AcrB TolC docking domain, DN and DC subdomains"/>
    <property type="match status" value="2"/>
</dbReference>
<dbReference type="SUPFAM" id="SSF82866">
    <property type="entry name" value="Multidrug efflux transporter AcrB transmembrane domain"/>
    <property type="match status" value="2"/>
</dbReference>
<keyword evidence="1" id="KW-0812">Transmembrane</keyword>
<dbReference type="RefSeq" id="WP_008657309.1">
    <property type="nucleotide sequence ID" value="NZ_ANMO01000120.1"/>
</dbReference>
<dbReference type="GO" id="GO:0042910">
    <property type="term" value="F:xenobiotic transmembrane transporter activity"/>
    <property type="evidence" value="ECO:0007669"/>
    <property type="project" value="TreeGrafter"/>
</dbReference>
<dbReference type="GO" id="GO:0005886">
    <property type="term" value="C:plasma membrane"/>
    <property type="evidence" value="ECO:0007669"/>
    <property type="project" value="TreeGrafter"/>
</dbReference>
<feature type="transmembrane region" description="Helical" evidence="1">
    <location>
        <begin position="658"/>
        <end position="677"/>
    </location>
</feature>
<keyword evidence="1" id="KW-1133">Transmembrane helix</keyword>
<feature type="transmembrane region" description="Helical" evidence="1">
    <location>
        <begin position="689"/>
        <end position="711"/>
    </location>
</feature>
<dbReference type="Gene3D" id="3.30.70.1430">
    <property type="entry name" value="Multidrug efflux transporter AcrB pore domain"/>
    <property type="match status" value="1"/>
</dbReference>